<evidence type="ECO:0000313" key="7">
    <source>
        <dbReference type="Proteomes" id="UP000233060"/>
    </source>
</evidence>
<evidence type="ECO:0000256" key="2">
    <source>
        <dbReference type="ARBA" id="ARBA00022614"/>
    </source>
</evidence>
<gene>
    <name evidence="6" type="primary">ZYG11A</name>
</gene>
<dbReference type="GO" id="GO:0031462">
    <property type="term" value="C:Cul2-RING ubiquitin ligase complex"/>
    <property type="evidence" value="ECO:0007669"/>
    <property type="project" value="TreeGrafter"/>
</dbReference>
<protein>
    <submittedName>
        <fullName evidence="6">Zyg-11 family member A, cell cycle regulator</fullName>
    </submittedName>
</protein>
<keyword evidence="3" id="KW-0677">Repeat</keyword>
<dbReference type="AlphaFoldDB" id="A0A2K5MA15"/>
<dbReference type="Ensembl" id="ENSCATT00000046213.1">
    <property type="protein sequence ID" value="ENSCATP00000022007.1"/>
    <property type="gene ID" value="ENSCATG00000034674.1"/>
</dbReference>
<dbReference type="Pfam" id="PF22964">
    <property type="entry name" value="ZER1-like_2nd"/>
    <property type="match status" value="1"/>
</dbReference>
<reference evidence="6" key="2">
    <citation type="submission" date="2025-09" db="UniProtKB">
        <authorList>
            <consortium name="Ensembl"/>
        </authorList>
    </citation>
    <scope>IDENTIFICATION</scope>
</reference>
<dbReference type="SUPFAM" id="SSF48371">
    <property type="entry name" value="ARM repeat"/>
    <property type="match status" value="1"/>
</dbReference>
<dbReference type="Bgee" id="ENSCATG00000034674">
    <property type="expression patterns" value="Expressed in liver and 5 other cell types or tissues"/>
</dbReference>
<keyword evidence="7" id="KW-1185">Reference proteome</keyword>
<proteinExistence type="inferred from homology"/>
<sequence length="700" mass="78910">MVHFLHPGHTPRNIVPPDAQKDALGCCVVQEEASPYTLVNICLNVLIANLEKLCSERPDGTLCLPEHWRFPQEVADRFLRVMTWQGKLTDRTASIFRGNQMKLKLVNIQKAKISTAAFIKAFCHHKLIELNATAVHADLPVPDIISGLCSNSWIQQNLRCLLLDSTSISQNSRLLFFSQLTGLRILSVFNVCFHTEDLANVSQLPRLESLDISNTLVTDISALLTCKDRLKSLTMHYLKCLSMTKPQILAVIRGLTCLLHLDISDHRQLKSDLAFHLLQQKDILPNVVSLDISGGSCITDEAVELFIQQRPAMQFVGLLATDAGTSDFFTTKQGLRVAGGASMSQISEALSRYRNRSCFMKEALCRLFTETFSMEVTMPAILKLQKNCLLSLTNSRILVDVPFDRFDAAKFVMRWLCKHENPKMQTMAVSVTSILALQLSPEQMAQLEELFMAVKELLAIVKQKTTKNLDDVTLLFTLKALWNLTDGSPAACKHFIENQGLEIFIQVLETFSESAIQSKVLGLLNNIAEIRELSSKLVTEDALKHINSLLCSREMEVSYFAAGIIAHLTSDRQLWISRDFQRRALLQDLHAAIQNWPSSSCKMTALVTYRSLKTFFPLLGNFSQPEVQLWALWAVCHVCSKNPSKYCKMLVEEEGLQLLCDIQEHSEATPQAQQIAASILNDFRMHFMNYQRPTLCQMPF</sequence>
<dbReference type="CTD" id="440590"/>
<dbReference type="GeneTree" id="ENSGT00530000063187"/>
<evidence type="ECO:0000313" key="6">
    <source>
        <dbReference type="Ensembl" id="ENSCATP00000022007.1"/>
    </source>
</evidence>
<accession>A0A2K5MA15</accession>
<evidence type="ECO:0000256" key="4">
    <source>
        <dbReference type="ARBA" id="ARBA00022786"/>
    </source>
</evidence>
<feature type="domain" description="Protein zer-1 homolog-like C-terminal" evidence="5">
    <location>
        <begin position="333"/>
        <end position="682"/>
    </location>
</feature>
<comment type="similarity">
    <text evidence="1">Belongs to the zyg-11 family.</text>
</comment>
<dbReference type="Gene3D" id="3.80.10.10">
    <property type="entry name" value="Ribonuclease Inhibitor"/>
    <property type="match status" value="1"/>
</dbReference>
<dbReference type="Gene3D" id="1.25.10.10">
    <property type="entry name" value="Leucine-rich Repeat Variant"/>
    <property type="match status" value="1"/>
</dbReference>
<keyword evidence="4" id="KW-0833">Ubl conjugation pathway</keyword>
<evidence type="ECO:0000256" key="3">
    <source>
        <dbReference type="ARBA" id="ARBA00022737"/>
    </source>
</evidence>
<dbReference type="SUPFAM" id="SSF52047">
    <property type="entry name" value="RNI-like"/>
    <property type="match status" value="1"/>
</dbReference>
<dbReference type="InterPro" id="IPR032675">
    <property type="entry name" value="LRR_dom_sf"/>
</dbReference>
<keyword evidence="2" id="KW-0433">Leucine-rich repeat</keyword>
<dbReference type="FunFam" id="3.80.10.10:FF:001025">
    <property type="entry name" value="Protein zyg-11 homolog A"/>
    <property type="match status" value="1"/>
</dbReference>
<dbReference type="RefSeq" id="XP_011938037.1">
    <property type="nucleotide sequence ID" value="XM_012082647.1"/>
</dbReference>
<dbReference type="PANTHER" id="PTHR12904">
    <property type="match status" value="1"/>
</dbReference>
<dbReference type="InterPro" id="IPR011989">
    <property type="entry name" value="ARM-like"/>
</dbReference>
<name>A0A2K5MA15_CERAT</name>
<dbReference type="InterPro" id="IPR051341">
    <property type="entry name" value="Zyg-11_UBL_adapter"/>
</dbReference>
<organism evidence="6 7">
    <name type="scientific">Cercocebus atys</name>
    <name type="common">Sooty mangabey</name>
    <name type="synonym">Cercocebus torquatus atys</name>
    <dbReference type="NCBI Taxonomy" id="9531"/>
    <lineage>
        <taxon>Eukaryota</taxon>
        <taxon>Metazoa</taxon>
        <taxon>Chordata</taxon>
        <taxon>Craniata</taxon>
        <taxon>Vertebrata</taxon>
        <taxon>Euteleostomi</taxon>
        <taxon>Mammalia</taxon>
        <taxon>Eutheria</taxon>
        <taxon>Euarchontoglires</taxon>
        <taxon>Primates</taxon>
        <taxon>Haplorrhini</taxon>
        <taxon>Catarrhini</taxon>
        <taxon>Cercopithecidae</taxon>
        <taxon>Cercopithecinae</taxon>
        <taxon>Cercocebus</taxon>
    </lineage>
</organism>
<dbReference type="InterPro" id="IPR016024">
    <property type="entry name" value="ARM-type_fold"/>
</dbReference>
<dbReference type="InterPro" id="IPR055142">
    <property type="entry name" value="ZER1-like_C"/>
</dbReference>
<dbReference type="PANTHER" id="PTHR12904:SF20">
    <property type="entry name" value="PROTEIN ZYG-11 HOMOLOG A"/>
    <property type="match status" value="1"/>
</dbReference>
<dbReference type="FunFam" id="1.25.10.10:FF:002101">
    <property type="entry name" value="Zyg-11 family member A, cell cycle regulator"/>
    <property type="match status" value="1"/>
</dbReference>
<evidence type="ECO:0000256" key="1">
    <source>
        <dbReference type="ARBA" id="ARBA00009420"/>
    </source>
</evidence>
<evidence type="ECO:0000259" key="5">
    <source>
        <dbReference type="Pfam" id="PF22964"/>
    </source>
</evidence>
<dbReference type="Proteomes" id="UP000233060">
    <property type="component" value="Unassembled WGS sequence"/>
</dbReference>
<dbReference type="GeneID" id="105596033"/>
<reference evidence="6" key="1">
    <citation type="submission" date="2025-08" db="UniProtKB">
        <authorList>
            <consortium name="Ensembl"/>
        </authorList>
    </citation>
    <scope>IDENTIFICATION</scope>
</reference>